<reference evidence="2 3" key="1">
    <citation type="submission" date="2022-04" db="EMBL/GenBank/DDBJ databases">
        <title>Chromosome-level reference genomes for two strains of Caenorhabditis briggsae: an improved platform for comparative genomics.</title>
        <authorList>
            <person name="Stevens L."/>
            <person name="Andersen E."/>
        </authorList>
    </citation>
    <scope>NUCLEOTIDE SEQUENCE [LARGE SCALE GENOMIC DNA]</scope>
    <source>
        <strain evidence="2">VX34</strain>
        <tissue evidence="2">Whole-organism</tissue>
    </source>
</reference>
<keyword evidence="3" id="KW-1185">Reference proteome</keyword>
<dbReference type="Proteomes" id="UP000829354">
    <property type="component" value="Chromosome X"/>
</dbReference>
<gene>
    <name evidence="2" type="ORF">L5515_017319</name>
</gene>
<feature type="region of interest" description="Disordered" evidence="1">
    <location>
        <begin position="1"/>
        <end position="107"/>
    </location>
</feature>
<accession>A0AAE9FJ72</accession>
<feature type="compositionally biased region" description="Basic and acidic residues" evidence="1">
    <location>
        <begin position="91"/>
        <end position="107"/>
    </location>
</feature>
<dbReference type="EMBL" id="CP092625">
    <property type="protein sequence ID" value="UMM40807.1"/>
    <property type="molecule type" value="Genomic_DNA"/>
</dbReference>
<feature type="compositionally biased region" description="Basic and acidic residues" evidence="1">
    <location>
        <begin position="20"/>
        <end position="31"/>
    </location>
</feature>
<proteinExistence type="predicted"/>
<evidence type="ECO:0000313" key="2">
    <source>
        <dbReference type="EMBL" id="UMM40807.1"/>
    </source>
</evidence>
<protein>
    <submittedName>
        <fullName evidence="2">Uncharacterized protein</fullName>
    </submittedName>
</protein>
<organism evidence="2 3">
    <name type="scientific">Caenorhabditis briggsae</name>
    <dbReference type="NCBI Taxonomy" id="6238"/>
    <lineage>
        <taxon>Eukaryota</taxon>
        <taxon>Metazoa</taxon>
        <taxon>Ecdysozoa</taxon>
        <taxon>Nematoda</taxon>
        <taxon>Chromadorea</taxon>
        <taxon>Rhabditida</taxon>
        <taxon>Rhabditina</taxon>
        <taxon>Rhabditomorpha</taxon>
        <taxon>Rhabditoidea</taxon>
        <taxon>Rhabditidae</taxon>
        <taxon>Peloderinae</taxon>
        <taxon>Caenorhabditis</taxon>
    </lineage>
</organism>
<evidence type="ECO:0000313" key="3">
    <source>
        <dbReference type="Proteomes" id="UP000829354"/>
    </source>
</evidence>
<evidence type="ECO:0000256" key="1">
    <source>
        <dbReference type="SAM" id="MobiDB-lite"/>
    </source>
</evidence>
<dbReference type="AlphaFoldDB" id="A0AAE9FJ72"/>
<feature type="compositionally biased region" description="Polar residues" evidence="1">
    <location>
        <begin position="81"/>
        <end position="90"/>
    </location>
</feature>
<name>A0AAE9FJ72_CAEBR</name>
<sequence length="107" mass="12059">MTLFLANAQTRLLPLTGRQPESEGEMRDAENRGGTGGKASEVRRGCGKSCQRDPATSTSFINRPNPICVERQQNVHERQETLLSSEQKSTGQRESEKEKDCWTIKMY</sequence>